<feature type="transmembrane region" description="Helical" evidence="6">
    <location>
        <begin position="69"/>
        <end position="89"/>
    </location>
</feature>
<feature type="transmembrane region" description="Helical" evidence="6">
    <location>
        <begin position="360"/>
        <end position="378"/>
    </location>
</feature>
<feature type="transmembrane region" description="Helical" evidence="6">
    <location>
        <begin position="291"/>
        <end position="315"/>
    </location>
</feature>
<organism evidence="8 9">
    <name type="scientific">Pseudomonas muyukensis</name>
    <dbReference type="NCBI Taxonomy" id="2842357"/>
    <lineage>
        <taxon>Bacteria</taxon>
        <taxon>Pseudomonadati</taxon>
        <taxon>Pseudomonadota</taxon>
        <taxon>Gammaproteobacteria</taxon>
        <taxon>Pseudomonadales</taxon>
        <taxon>Pseudomonadaceae</taxon>
        <taxon>Pseudomonas</taxon>
    </lineage>
</organism>
<dbReference type="Proteomes" id="UP001047646">
    <property type="component" value="Chromosome"/>
</dbReference>
<keyword evidence="4 6" id="KW-1133">Transmembrane helix</keyword>
<feature type="transmembrane region" description="Helical" evidence="6">
    <location>
        <begin position="95"/>
        <end position="121"/>
    </location>
</feature>
<evidence type="ECO:0000313" key="8">
    <source>
        <dbReference type="EMBL" id="QXH33981.1"/>
    </source>
</evidence>
<comment type="subcellular location">
    <subcellularLocation>
        <location evidence="1">Cell membrane</location>
        <topology evidence="1">Multi-pass membrane protein</topology>
    </subcellularLocation>
</comment>
<accession>A0ABX8M4G7</accession>
<reference evidence="8" key="1">
    <citation type="journal article" date="2021" name="Microorganisms">
        <title>The Ever-Expanding Pseudomonas Genus: Description of 43 New Species and Partition of the Pseudomonas putida Group.</title>
        <authorList>
            <person name="Girard L."/>
            <person name="Lood C."/>
            <person name="Hofte M."/>
            <person name="Vandamme P."/>
            <person name="Rokni-Zadeh H."/>
            <person name="van Noort V."/>
            <person name="Lavigne R."/>
            <person name="De Mot R."/>
        </authorList>
    </citation>
    <scope>NUCLEOTIDE SEQUENCE</scope>
    <source>
        <strain evidence="8">COW39</strain>
    </source>
</reference>
<gene>
    <name evidence="8" type="ORF">KSS95_17635</name>
</gene>
<dbReference type="InterPro" id="IPR050189">
    <property type="entry name" value="MFS_Efflux_Transporters"/>
</dbReference>
<dbReference type="InterPro" id="IPR011701">
    <property type="entry name" value="MFS"/>
</dbReference>
<evidence type="ECO:0000256" key="4">
    <source>
        <dbReference type="ARBA" id="ARBA00022989"/>
    </source>
</evidence>
<dbReference type="PROSITE" id="PS50850">
    <property type="entry name" value="MFS"/>
    <property type="match status" value="1"/>
</dbReference>
<sequence length="397" mass="41054">MPLALLALTLAAFAIGTTEFVIVGLIPTIANDLAVTLPSAGLLVSLYALSVAIGAPLLTAMTGRVPRKLLLVGLMALFTAGNLVAWQAPSYESLIMARILTGLAHGVFFSVGSIIATSLVAKEKAASAIATMFSGMTVAFVTGIPLGTFIGQHFGWRVTFLVVAAFGLMALIGALLFVPKRIAHSEPAPLLRQLRVMLQPRLLLVYAMTAVGYGGSLIAFTFLAPILQDIAGFGANSVALVLLAYGVSVALGNIWGGRLADRKGPVQALSIIFALLAVVLMVLTFTAPHPLLVVATVLAWGAVAFGNVPGLQVYVVQQAEKVAPDAVDVAAGFNIAAFNLGVAGGSWGGAQVVQHLGLGHTPWIAALVTLGALALTVYSGRLDRRVPAQPQPVISRA</sequence>
<dbReference type="Pfam" id="PF07690">
    <property type="entry name" value="MFS_1"/>
    <property type="match status" value="1"/>
</dbReference>
<keyword evidence="3 6" id="KW-0812">Transmembrane</keyword>
<dbReference type="RefSeq" id="WP_217848343.1">
    <property type="nucleotide sequence ID" value="NZ_CP077073.1"/>
</dbReference>
<evidence type="ECO:0000256" key="1">
    <source>
        <dbReference type="ARBA" id="ARBA00004651"/>
    </source>
</evidence>
<evidence type="ECO:0000259" key="7">
    <source>
        <dbReference type="PROSITE" id="PS50850"/>
    </source>
</evidence>
<dbReference type="EMBL" id="CP077073">
    <property type="protein sequence ID" value="QXH33981.1"/>
    <property type="molecule type" value="Genomic_DNA"/>
</dbReference>
<dbReference type="CDD" id="cd17324">
    <property type="entry name" value="MFS_NepI_like"/>
    <property type="match status" value="1"/>
</dbReference>
<feature type="transmembrane region" description="Helical" evidence="6">
    <location>
        <begin position="327"/>
        <end position="348"/>
    </location>
</feature>
<evidence type="ECO:0000256" key="2">
    <source>
        <dbReference type="ARBA" id="ARBA00022475"/>
    </source>
</evidence>
<dbReference type="PANTHER" id="PTHR43124">
    <property type="entry name" value="PURINE EFFLUX PUMP PBUE"/>
    <property type="match status" value="1"/>
</dbReference>
<keyword evidence="5 6" id="KW-0472">Membrane</keyword>
<keyword evidence="9" id="KW-1185">Reference proteome</keyword>
<evidence type="ECO:0000256" key="5">
    <source>
        <dbReference type="ARBA" id="ARBA00023136"/>
    </source>
</evidence>
<feature type="transmembrane region" description="Helical" evidence="6">
    <location>
        <begin position="156"/>
        <end position="178"/>
    </location>
</feature>
<evidence type="ECO:0000256" key="6">
    <source>
        <dbReference type="SAM" id="Phobius"/>
    </source>
</evidence>
<keyword evidence="2" id="KW-1003">Cell membrane</keyword>
<feature type="transmembrane region" description="Helical" evidence="6">
    <location>
        <begin position="202"/>
        <end position="227"/>
    </location>
</feature>
<feature type="transmembrane region" description="Helical" evidence="6">
    <location>
        <begin position="36"/>
        <end position="57"/>
    </location>
</feature>
<feature type="transmembrane region" description="Helical" evidence="6">
    <location>
        <begin position="266"/>
        <end position="285"/>
    </location>
</feature>
<feature type="domain" description="Major facilitator superfamily (MFS) profile" evidence="7">
    <location>
        <begin position="4"/>
        <end position="384"/>
    </location>
</feature>
<dbReference type="PANTHER" id="PTHR43124:SF8">
    <property type="entry name" value="INNER MEMBRANE TRANSPORT PROTEIN YDHP"/>
    <property type="match status" value="1"/>
</dbReference>
<proteinExistence type="predicted"/>
<feature type="transmembrane region" description="Helical" evidence="6">
    <location>
        <begin position="128"/>
        <end position="150"/>
    </location>
</feature>
<evidence type="ECO:0000256" key="3">
    <source>
        <dbReference type="ARBA" id="ARBA00022692"/>
    </source>
</evidence>
<protein>
    <submittedName>
        <fullName evidence="8">MFS transporter</fullName>
    </submittedName>
</protein>
<name>A0ABX8M4G7_9PSED</name>
<evidence type="ECO:0000313" key="9">
    <source>
        <dbReference type="Proteomes" id="UP001047646"/>
    </source>
</evidence>
<dbReference type="InterPro" id="IPR020846">
    <property type="entry name" value="MFS_dom"/>
</dbReference>
<feature type="transmembrane region" description="Helical" evidence="6">
    <location>
        <begin position="233"/>
        <end position="254"/>
    </location>
</feature>